<protein>
    <recommendedName>
        <fullName evidence="4">Peptidase A1 domain-containing protein</fullName>
    </recommendedName>
</protein>
<evidence type="ECO:0000313" key="5">
    <source>
        <dbReference type="EMBL" id="ROW05345.1"/>
    </source>
</evidence>
<evidence type="ECO:0000313" key="6">
    <source>
        <dbReference type="Proteomes" id="UP000284375"/>
    </source>
</evidence>
<reference evidence="5 6" key="1">
    <citation type="submission" date="2015-09" db="EMBL/GenBank/DDBJ databases">
        <title>Host preference determinants of Valsa canker pathogens revealed by comparative genomics.</title>
        <authorList>
            <person name="Yin Z."/>
            <person name="Huang L."/>
        </authorList>
    </citation>
    <scope>NUCLEOTIDE SEQUENCE [LARGE SCALE GENOMIC DNA]</scope>
    <source>
        <strain evidence="5 6">YSFL</strain>
    </source>
</reference>
<sequence>MGALDASLSMTLCPTADNFSWVPSTGAGGLRAEGSWFRDAIELTDLAIANFSMGIAYDFSTDSGVLGLGFPNPSTKSLGDGLIWALVEQGVATTEAFSVWLADTGSFLFGAIDANKYSGNLKSVDMVYRDMDHQGPRILLSYVKASSQSGDDILMRYEDDPSPVALKLGTAFSMLPQPLAEAIWQVAGAEYLEECNCPAVPCRLSEGYGTFVYGFAGRSGPEITMHLRSMVVEQEVQDLRMNNTAGEPLCAFSIINGSNPSIYNIGEDFLRNAYAVFDLHNNEVALAQARMDSDALNNSELVPFAGHGAPIPSARAVTEQPMDIPTSLPTSTFFSSIMSTYAAASGFGQVIMSNPSESTPTAVAGGSNGEGSNTHNVASDIGVATSATLVGVVSAAVAYTIYYHKKMLQLKAKGMLSTPSPEPEPQQSGVDLVDPESRLSSQSSLHVQTNTSGVGDAAPAYHLAVMSATSAQVSVHEGEEAEPKSPTISAQVKVKGHTSDQKVLGTWATLRRTQSQSCASGSSPNAESSGGHAL</sequence>
<accession>A0A423WQ18</accession>
<dbReference type="Pfam" id="PF00026">
    <property type="entry name" value="Asp"/>
    <property type="match status" value="1"/>
</dbReference>
<dbReference type="InterPro" id="IPR033121">
    <property type="entry name" value="PEPTIDASE_A1"/>
</dbReference>
<name>A0A423WQ18_CYTCH</name>
<feature type="transmembrane region" description="Helical" evidence="3">
    <location>
        <begin position="381"/>
        <end position="403"/>
    </location>
</feature>
<organism evidence="5 6">
    <name type="scientific">Cytospora chrysosperma</name>
    <name type="common">Cytospora canker fungus</name>
    <name type="synonym">Sphaeria chrysosperma</name>
    <dbReference type="NCBI Taxonomy" id="252740"/>
    <lineage>
        <taxon>Eukaryota</taxon>
        <taxon>Fungi</taxon>
        <taxon>Dikarya</taxon>
        <taxon>Ascomycota</taxon>
        <taxon>Pezizomycotina</taxon>
        <taxon>Sordariomycetes</taxon>
        <taxon>Sordariomycetidae</taxon>
        <taxon>Diaporthales</taxon>
        <taxon>Cytosporaceae</taxon>
        <taxon>Cytospora</taxon>
    </lineage>
</organism>
<dbReference type="EMBL" id="LJZO01000001">
    <property type="protein sequence ID" value="ROW05345.1"/>
    <property type="molecule type" value="Genomic_DNA"/>
</dbReference>
<feature type="domain" description="Peptidase A1" evidence="4">
    <location>
        <begin position="1"/>
        <end position="287"/>
    </location>
</feature>
<dbReference type="SUPFAM" id="SSF50630">
    <property type="entry name" value="Acid proteases"/>
    <property type="match status" value="1"/>
</dbReference>
<dbReference type="Gene3D" id="2.40.70.10">
    <property type="entry name" value="Acid Proteases"/>
    <property type="match status" value="2"/>
</dbReference>
<dbReference type="AlphaFoldDB" id="A0A423WQ18"/>
<dbReference type="PANTHER" id="PTHR47966">
    <property type="entry name" value="BETA-SITE APP-CLEAVING ENZYME, ISOFORM A-RELATED"/>
    <property type="match status" value="1"/>
</dbReference>
<evidence type="ECO:0000256" key="3">
    <source>
        <dbReference type="SAM" id="Phobius"/>
    </source>
</evidence>
<feature type="region of interest" description="Disordered" evidence="2">
    <location>
        <begin position="512"/>
        <end position="534"/>
    </location>
</feature>
<proteinExistence type="inferred from homology"/>
<dbReference type="InterPro" id="IPR001461">
    <property type="entry name" value="Aspartic_peptidase_A1"/>
</dbReference>
<comment type="similarity">
    <text evidence="1">Belongs to the peptidase A1 family.</text>
</comment>
<keyword evidence="3" id="KW-0812">Transmembrane</keyword>
<evidence type="ECO:0000256" key="1">
    <source>
        <dbReference type="ARBA" id="ARBA00007447"/>
    </source>
</evidence>
<dbReference type="OrthoDB" id="771136at2759"/>
<gene>
    <name evidence="5" type="ORF">VSDG_00526</name>
</gene>
<keyword evidence="3" id="KW-0472">Membrane</keyword>
<keyword evidence="3" id="KW-1133">Transmembrane helix</keyword>
<dbReference type="InterPro" id="IPR021109">
    <property type="entry name" value="Peptidase_aspartic_dom_sf"/>
</dbReference>
<feature type="compositionally biased region" description="Polar residues" evidence="2">
    <location>
        <begin position="512"/>
        <end position="528"/>
    </location>
</feature>
<feature type="region of interest" description="Disordered" evidence="2">
    <location>
        <begin position="415"/>
        <end position="444"/>
    </location>
</feature>
<evidence type="ECO:0000259" key="4">
    <source>
        <dbReference type="PROSITE" id="PS51767"/>
    </source>
</evidence>
<dbReference type="Proteomes" id="UP000284375">
    <property type="component" value="Unassembled WGS sequence"/>
</dbReference>
<dbReference type="GO" id="GO:0004190">
    <property type="term" value="F:aspartic-type endopeptidase activity"/>
    <property type="evidence" value="ECO:0007669"/>
    <property type="project" value="InterPro"/>
</dbReference>
<dbReference type="PANTHER" id="PTHR47966:SF51">
    <property type="entry name" value="BETA-SITE APP-CLEAVING ENZYME, ISOFORM A-RELATED"/>
    <property type="match status" value="1"/>
</dbReference>
<dbReference type="PROSITE" id="PS51767">
    <property type="entry name" value="PEPTIDASE_A1"/>
    <property type="match status" value="1"/>
</dbReference>
<comment type="caution">
    <text evidence="5">The sequence shown here is derived from an EMBL/GenBank/DDBJ whole genome shotgun (WGS) entry which is preliminary data.</text>
</comment>
<keyword evidence="6" id="KW-1185">Reference proteome</keyword>
<dbReference type="GO" id="GO:0006508">
    <property type="term" value="P:proteolysis"/>
    <property type="evidence" value="ECO:0007669"/>
    <property type="project" value="InterPro"/>
</dbReference>
<evidence type="ECO:0000256" key="2">
    <source>
        <dbReference type="SAM" id="MobiDB-lite"/>
    </source>
</evidence>
<dbReference type="STRING" id="252740.A0A423WQ18"/>